<dbReference type="Proteomes" id="UP000824120">
    <property type="component" value="Chromosome 7"/>
</dbReference>
<dbReference type="PROSITE" id="PS50110">
    <property type="entry name" value="RESPONSE_REGULATORY"/>
    <property type="match status" value="1"/>
</dbReference>
<sequence>MSMLFKSKKKIDMMIIDVNSLDSHCFELLAQAVTLNIISLVVCDELNRLLAKNAFDNGAYLCLEKPFNEEIVKYLWQLVLSEKMQREKSIKGLEPNDRNHMNVDEIYDNNIVRDEEQVGEKNMHVDTEEHNNN</sequence>
<gene>
    <name evidence="3" type="ORF">H5410_036794</name>
</gene>
<dbReference type="AlphaFoldDB" id="A0A9J5Y693"/>
<proteinExistence type="predicted"/>
<evidence type="ECO:0000313" key="3">
    <source>
        <dbReference type="EMBL" id="KAG5595562.1"/>
    </source>
</evidence>
<dbReference type="OrthoDB" id="1304696at2759"/>
<feature type="modified residue" description="4-aspartylphosphate" evidence="1">
    <location>
        <position position="17"/>
    </location>
</feature>
<evidence type="ECO:0000259" key="2">
    <source>
        <dbReference type="PROSITE" id="PS50110"/>
    </source>
</evidence>
<dbReference type="SUPFAM" id="SSF52172">
    <property type="entry name" value="CheY-like"/>
    <property type="match status" value="1"/>
</dbReference>
<keyword evidence="1" id="KW-0597">Phosphoprotein</keyword>
<evidence type="ECO:0000313" key="4">
    <source>
        <dbReference type="Proteomes" id="UP000824120"/>
    </source>
</evidence>
<keyword evidence="4" id="KW-1185">Reference proteome</keyword>
<evidence type="ECO:0000256" key="1">
    <source>
        <dbReference type="PROSITE-ProRule" id="PRU00169"/>
    </source>
</evidence>
<dbReference type="InterPro" id="IPR011006">
    <property type="entry name" value="CheY-like_superfamily"/>
</dbReference>
<accession>A0A9J5Y693</accession>
<dbReference type="InterPro" id="IPR001789">
    <property type="entry name" value="Sig_transdc_resp-reg_receiver"/>
</dbReference>
<dbReference type="GO" id="GO:0000160">
    <property type="term" value="P:phosphorelay signal transduction system"/>
    <property type="evidence" value="ECO:0007669"/>
    <property type="project" value="InterPro"/>
</dbReference>
<reference evidence="3 4" key="1">
    <citation type="submission" date="2020-09" db="EMBL/GenBank/DDBJ databases">
        <title>De no assembly of potato wild relative species, Solanum commersonii.</title>
        <authorList>
            <person name="Cho K."/>
        </authorList>
    </citation>
    <scope>NUCLEOTIDE SEQUENCE [LARGE SCALE GENOMIC DNA]</scope>
    <source>
        <strain evidence="3">LZ3.2</strain>
        <tissue evidence="3">Leaf</tissue>
    </source>
</reference>
<name>A0A9J5Y693_SOLCO</name>
<protein>
    <recommendedName>
        <fullName evidence="2">Response regulatory domain-containing protein</fullName>
    </recommendedName>
</protein>
<dbReference type="EMBL" id="JACXVP010000007">
    <property type="protein sequence ID" value="KAG5595562.1"/>
    <property type="molecule type" value="Genomic_DNA"/>
</dbReference>
<feature type="domain" description="Response regulatory" evidence="2">
    <location>
        <begin position="1"/>
        <end position="80"/>
    </location>
</feature>
<organism evidence="3 4">
    <name type="scientific">Solanum commersonii</name>
    <name type="common">Commerson's wild potato</name>
    <name type="synonym">Commerson's nightshade</name>
    <dbReference type="NCBI Taxonomy" id="4109"/>
    <lineage>
        <taxon>Eukaryota</taxon>
        <taxon>Viridiplantae</taxon>
        <taxon>Streptophyta</taxon>
        <taxon>Embryophyta</taxon>
        <taxon>Tracheophyta</taxon>
        <taxon>Spermatophyta</taxon>
        <taxon>Magnoliopsida</taxon>
        <taxon>eudicotyledons</taxon>
        <taxon>Gunneridae</taxon>
        <taxon>Pentapetalae</taxon>
        <taxon>asterids</taxon>
        <taxon>lamiids</taxon>
        <taxon>Solanales</taxon>
        <taxon>Solanaceae</taxon>
        <taxon>Solanoideae</taxon>
        <taxon>Solaneae</taxon>
        <taxon>Solanum</taxon>
    </lineage>
</organism>
<comment type="caution">
    <text evidence="3">The sequence shown here is derived from an EMBL/GenBank/DDBJ whole genome shotgun (WGS) entry which is preliminary data.</text>
</comment>